<evidence type="ECO:0000256" key="2">
    <source>
        <dbReference type="ARBA" id="ARBA00022475"/>
    </source>
</evidence>
<dbReference type="AlphaFoldDB" id="A0A1I8Q0T6"/>
<evidence type="ECO:0000313" key="10">
    <source>
        <dbReference type="EnsemblMetazoa" id="SCAU012818-PA"/>
    </source>
</evidence>
<keyword evidence="9" id="KW-0732">Signal</keyword>
<evidence type="ECO:0000256" key="1">
    <source>
        <dbReference type="ARBA" id="ARBA00004651"/>
    </source>
</evidence>
<evidence type="ECO:0000256" key="8">
    <source>
        <dbReference type="SAM" id="Phobius"/>
    </source>
</evidence>
<feature type="chain" id="PRO_5009327513" description="Ionotropic glutamate receptor C-terminal domain-containing protein" evidence="9">
    <location>
        <begin position="27"/>
        <end position="604"/>
    </location>
</feature>
<feature type="transmembrane region" description="Helical" evidence="8">
    <location>
        <begin position="572"/>
        <end position="594"/>
    </location>
</feature>
<dbReference type="Proteomes" id="UP000095300">
    <property type="component" value="Unassembled WGS sequence"/>
</dbReference>
<feature type="transmembrane region" description="Helical" evidence="8">
    <location>
        <begin position="325"/>
        <end position="347"/>
    </location>
</feature>
<dbReference type="PANTHER" id="PTHR42643:SF41">
    <property type="entry name" value="IONOTROPIC RECEPTOR 20A-RELATED"/>
    <property type="match status" value="1"/>
</dbReference>
<name>A0A1I8Q0T6_STOCA</name>
<dbReference type="GO" id="GO:0005886">
    <property type="term" value="C:plasma membrane"/>
    <property type="evidence" value="ECO:0007669"/>
    <property type="project" value="UniProtKB-SubCell"/>
</dbReference>
<reference evidence="10" key="1">
    <citation type="submission" date="2020-05" db="UniProtKB">
        <authorList>
            <consortium name="EnsemblMetazoa"/>
        </authorList>
    </citation>
    <scope>IDENTIFICATION</scope>
    <source>
        <strain evidence="10">USDA</strain>
    </source>
</reference>
<keyword evidence="4 8" id="KW-1133">Transmembrane helix</keyword>
<evidence type="ECO:0000256" key="4">
    <source>
        <dbReference type="ARBA" id="ARBA00022989"/>
    </source>
</evidence>
<proteinExistence type="predicted"/>
<accession>A0A1I8Q0T6</accession>
<dbReference type="OrthoDB" id="7951606at2759"/>
<keyword evidence="3 8" id="KW-0812">Transmembrane</keyword>
<evidence type="ECO:0000256" key="3">
    <source>
        <dbReference type="ARBA" id="ARBA00022692"/>
    </source>
</evidence>
<protein>
    <recommendedName>
        <fullName evidence="12">Ionotropic glutamate receptor C-terminal domain-containing protein</fullName>
    </recommendedName>
</protein>
<dbReference type="KEGG" id="scac:106087517"/>
<sequence length="604" mass="69922">MCAFRFKVIALQALVLQQLGFYKVLPFNVGDNKSEKQNQILRDIYEEHPFDTIVVFQAIPSIQEENIEFVYQFPEPKILLKKDSAFAYKKLYNSDILLVILVAEHMKTELMQAVARTTDNMRQARILIIAWNIEIVEEFQDNLIRMAQSYKMTNILLQLLESIDSPNLYQLRPYPSYHWLPMDDQSSGGFAYFPQHWRNMQQTSIVTYVNQMPPASLIYEDDQGNIKLNGYVVRLVLLFAEHFNASLRMYESLKTNSMIHFMSINHLVEQNLVDIPMVMDIKEWTSPKWIHSSAIYRIEQCMLIVPCAQALSIQEVFSILLGAKFFVTLLVCFMTFSLVHCLIDYVLESVFQFSNLMLSDKILPGTLGQSFGASKSPWRSLKLIYILLFFAGLNISTQFSATMNTSLTSPPYHKQIKTLADIANSPLKIRVLKDDVALMGGVLMPIFRSVIFSDNVTEYDEQRLNFNTTTGYITTTPHWQMLNLKQQYFSHKAFCTYGNLTLFRLIPWTILLQQQSPYREPLNDLIHRVHDFGLMDAWLYSTFKDLLKLIVITLRDPNPKTGAQTLKVEDLYWAWIVVVIGLAVGSAIFVAELYHNKHYKKFSD</sequence>
<organism evidence="10 11">
    <name type="scientific">Stomoxys calcitrans</name>
    <name type="common">Stable fly</name>
    <name type="synonym">Conops calcitrans</name>
    <dbReference type="NCBI Taxonomy" id="35570"/>
    <lineage>
        <taxon>Eukaryota</taxon>
        <taxon>Metazoa</taxon>
        <taxon>Ecdysozoa</taxon>
        <taxon>Arthropoda</taxon>
        <taxon>Hexapoda</taxon>
        <taxon>Insecta</taxon>
        <taxon>Pterygota</taxon>
        <taxon>Neoptera</taxon>
        <taxon>Endopterygota</taxon>
        <taxon>Diptera</taxon>
        <taxon>Brachycera</taxon>
        <taxon>Muscomorpha</taxon>
        <taxon>Muscoidea</taxon>
        <taxon>Muscidae</taxon>
        <taxon>Stomoxys</taxon>
    </lineage>
</organism>
<evidence type="ECO:0000313" key="11">
    <source>
        <dbReference type="Proteomes" id="UP000095300"/>
    </source>
</evidence>
<keyword evidence="6" id="KW-0675">Receptor</keyword>
<feature type="signal peptide" evidence="9">
    <location>
        <begin position="1"/>
        <end position="26"/>
    </location>
</feature>
<evidence type="ECO:0000256" key="7">
    <source>
        <dbReference type="ARBA" id="ARBA00023180"/>
    </source>
</evidence>
<keyword evidence="5 8" id="KW-0472">Membrane</keyword>
<evidence type="ECO:0000256" key="5">
    <source>
        <dbReference type="ARBA" id="ARBA00023136"/>
    </source>
</evidence>
<evidence type="ECO:0008006" key="12">
    <source>
        <dbReference type="Google" id="ProtNLM"/>
    </source>
</evidence>
<feature type="transmembrane region" description="Helical" evidence="8">
    <location>
        <begin position="383"/>
        <end position="401"/>
    </location>
</feature>
<dbReference type="InterPro" id="IPR052192">
    <property type="entry name" value="Insect_Ionotropic_Sensory_Rcpt"/>
</dbReference>
<dbReference type="VEuPathDB" id="VectorBase:SCAU012818"/>
<dbReference type="SUPFAM" id="SSF53850">
    <property type="entry name" value="Periplasmic binding protein-like II"/>
    <property type="match status" value="1"/>
</dbReference>
<comment type="subcellular location">
    <subcellularLocation>
        <location evidence="1">Cell membrane</location>
        <topology evidence="1">Multi-pass membrane protein</topology>
    </subcellularLocation>
</comment>
<keyword evidence="2" id="KW-1003">Cell membrane</keyword>
<keyword evidence="7" id="KW-0325">Glycoprotein</keyword>
<evidence type="ECO:0000256" key="6">
    <source>
        <dbReference type="ARBA" id="ARBA00023170"/>
    </source>
</evidence>
<evidence type="ECO:0000256" key="9">
    <source>
        <dbReference type="SAM" id="SignalP"/>
    </source>
</evidence>
<gene>
    <name evidence="10" type="primary">106087517</name>
</gene>
<dbReference type="PANTHER" id="PTHR42643">
    <property type="entry name" value="IONOTROPIC RECEPTOR 20A-RELATED"/>
    <property type="match status" value="1"/>
</dbReference>
<dbReference type="EnsemblMetazoa" id="SCAU012818-RA">
    <property type="protein sequence ID" value="SCAU012818-PA"/>
    <property type="gene ID" value="SCAU012818"/>
</dbReference>
<keyword evidence="11" id="KW-1185">Reference proteome</keyword>